<feature type="compositionally biased region" description="Pro residues" evidence="2">
    <location>
        <begin position="573"/>
        <end position="584"/>
    </location>
</feature>
<dbReference type="EMBL" id="SZYD01002398">
    <property type="protein sequence ID" value="KAC9592594.1"/>
    <property type="molecule type" value="Genomic_DNA"/>
</dbReference>
<comment type="caution">
    <text evidence="4">The sequence shown here is derived from an EMBL/GenBank/DDBJ whole genome shotgun (WGS) entry which is preliminary data.</text>
</comment>
<evidence type="ECO:0000256" key="1">
    <source>
        <dbReference type="ARBA" id="ARBA00022670"/>
    </source>
</evidence>
<dbReference type="GO" id="GO:0008233">
    <property type="term" value="F:peptidase activity"/>
    <property type="evidence" value="ECO:0007669"/>
    <property type="project" value="UniProtKB-KW"/>
</dbReference>
<dbReference type="InterPro" id="IPR057670">
    <property type="entry name" value="SH3_retrovirus"/>
</dbReference>
<dbReference type="InterPro" id="IPR036397">
    <property type="entry name" value="RNaseH_sf"/>
</dbReference>
<feature type="compositionally biased region" description="Polar residues" evidence="2">
    <location>
        <begin position="550"/>
        <end position="568"/>
    </location>
</feature>
<feature type="domain" description="Integrase catalytic" evidence="3">
    <location>
        <begin position="278"/>
        <end position="441"/>
    </location>
</feature>
<name>A0A5N6L8R7_9ASTR</name>
<gene>
    <name evidence="4" type="ORF">E3N88_45594</name>
</gene>
<dbReference type="PRINTS" id="PR01217">
    <property type="entry name" value="PRICHEXTENSN"/>
</dbReference>
<dbReference type="PANTHER" id="PTHR42648:SF26">
    <property type="entry name" value="INTEGRASE CATALYTIC DOMAIN-CONTAINING PROTEIN"/>
    <property type="match status" value="1"/>
</dbReference>
<dbReference type="Pfam" id="PF00665">
    <property type="entry name" value="rve"/>
    <property type="match status" value="1"/>
</dbReference>
<evidence type="ECO:0000259" key="3">
    <source>
        <dbReference type="PROSITE" id="PS50994"/>
    </source>
</evidence>
<dbReference type="InterPro" id="IPR054722">
    <property type="entry name" value="PolX-like_BBD"/>
</dbReference>
<dbReference type="PROSITE" id="PS50994">
    <property type="entry name" value="INTEGRASE"/>
    <property type="match status" value="1"/>
</dbReference>
<dbReference type="InterPro" id="IPR001584">
    <property type="entry name" value="Integrase_cat-core"/>
</dbReference>
<dbReference type="SUPFAM" id="SSF53098">
    <property type="entry name" value="Ribonuclease H-like"/>
    <property type="match status" value="1"/>
</dbReference>
<dbReference type="GO" id="GO:0003676">
    <property type="term" value="F:nucleic acid binding"/>
    <property type="evidence" value="ECO:0007669"/>
    <property type="project" value="InterPro"/>
</dbReference>
<keyword evidence="1" id="KW-0378">Hydrolase</keyword>
<keyword evidence="5" id="KW-1185">Reference proteome</keyword>
<protein>
    <recommendedName>
        <fullName evidence="3">Integrase catalytic domain-containing protein</fullName>
    </recommendedName>
</protein>
<dbReference type="Pfam" id="PF13976">
    <property type="entry name" value="gag_pre-integrs"/>
    <property type="match status" value="1"/>
</dbReference>
<organism evidence="4 5">
    <name type="scientific">Mikania micrantha</name>
    <name type="common">bitter vine</name>
    <dbReference type="NCBI Taxonomy" id="192012"/>
    <lineage>
        <taxon>Eukaryota</taxon>
        <taxon>Viridiplantae</taxon>
        <taxon>Streptophyta</taxon>
        <taxon>Embryophyta</taxon>
        <taxon>Tracheophyta</taxon>
        <taxon>Spermatophyta</taxon>
        <taxon>Magnoliopsida</taxon>
        <taxon>eudicotyledons</taxon>
        <taxon>Gunneridae</taxon>
        <taxon>Pentapetalae</taxon>
        <taxon>asterids</taxon>
        <taxon>campanulids</taxon>
        <taxon>Asterales</taxon>
        <taxon>Asteraceae</taxon>
        <taxon>Asteroideae</taxon>
        <taxon>Heliantheae alliance</taxon>
        <taxon>Eupatorieae</taxon>
        <taxon>Mikania</taxon>
    </lineage>
</organism>
<feature type="region of interest" description="Disordered" evidence="2">
    <location>
        <begin position="521"/>
        <end position="649"/>
    </location>
</feature>
<dbReference type="Pfam" id="PF22936">
    <property type="entry name" value="Pol_BBD"/>
    <property type="match status" value="1"/>
</dbReference>
<accession>A0A5N6L8R7</accession>
<dbReference type="AlphaFoldDB" id="A0A5N6L8R7"/>
<reference evidence="4 5" key="1">
    <citation type="submission" date="2019-05" db="EMBL/GenBank/DDBJ databases">
        <title>Mikania micrantha, genome provides insights into the molecular mechanism of rapid growth.</title>
        <authorList>
            <person name="Liu B."/>
        </authorList>
    </citation>
    <scope>NUCLEOTIDE SEQUENCE [LARGE SCALE GENOMIC DNA]</scope>
    <source>
        <strain evidence="4">NLD-2019</strain>
        <tissue evidence="4">Leaf</tissue>
    </source>
</reference>
<evidence type="ECO:0000256" key="2">
    <source>
        <dbReference type="SAM" id="MobiDB-lite"/>
    </source>
</evidence>
<dbReference type="Proteomes" id="UP000326396">
    <property type="component" value="Unassembled WGS sequence"/>
</dbReference>
<dbReference type="OrthoDB" id="1938465at2759"/>
<dbReference type="GO" id="GO:0015074">
    <property type="term" value="P:DNA integration"/>
    <property type="evidence" value="ECO:0007669"/>
    <property type="project" value="InterPro"/>
</dbReference>
<dbReference type="PANTHER" id="PTHR42648">
    <property type="entry name" value="TRANSPOSASE, PUTATIVE-RELATED"/>
    <property type="match status" value="1"/>
</dbReference>
<dbReference type="Gene3D" id="3.30.420.10">
    <property type="entry name" value="Ribonuclease H-like superfamily/Ribonuclease H"/>
    <property type="match status" value="1"/>
</dbReference>
<evidence type="ECO:0000313" key="4">
    <source>
        <dbReference type="EMBL" id="KAC9592594.1"/>
    </source>
</evidence>
<dbReference type="InterPro" id="IPR039537">
    <property type="entry name" value="Retrotran_Ty1/copia-like"/>
</dbReference>
<sequence length="649" mass="72419">MPLIIGSSLSNAESEILQSDFYIIIWYPEPIFSSETTIDPPFLFTPAGHETKDCRKFARFLQQNNLALTPASTNPTVNVSMTNSPQHASWPMFDSGASNHATSDQASMHNLSEYGGPDEIVLGNGIALPISHIGQASIPTSSRPLTLSNVLLVPRLRNHLISVAKLCKTNNVSVEFFPFHFFVKDLRTGARLMRGVNINDVYYAPPTQPRLQLNSSTKTFNSLLSWHHKLGHPSIKVLKRLLNNLGLDYNNVSNNLFHCDACSLNKSHKLPFGENSFKVSKPLELVYSDVWGPVKISNDGYQYYVIFVDFFSKYIWLYPIKRKSDVSTLFPIFKTLVEKFFKTSLVSLFSDNGGEYIGLIPYLQQHGISHFTTPPHTPEQNGVAERRHRHIVETGLSLLHHAHLPLAFWSHAFQTAVHLINRLPTKILDFKSPFEKLYNTPPTYTKLKSFGCLCFPWLRPYAKSKIHPRSTKCIFLGYSSSKSAYKCYDPVTHRLYHSRHVEFIDHIFPFTINGLPPDPLPIPNTFLHTSTQPPPEPTSSLTAQHPHPSPASSITPQPNPCTTQLTTHSSHPIPQPNHPPPSPPTSVSQPTPAPSPTATIPLSSPSPHVPPDPTQPPPIHSEPITSSSPAPDLVVPVDNDHDNFGAYFP</sequence>
<feature type="compositionally biased region" description="Low complexity" evidence="2">
    <location>
        <begin position="585"/>
        <end position="606"/>
    </location>
</feature>
<dbReference type="InterPro" id="IPR012337">
    <property type="entry name" value="RNaseH-like_sf"/>
</dbReference>
<feature type="compositionally biased region" description="Pro residues" evidence="2">
    <location>
        <begin position="607"/>
        <end position="620"/>
    </location>
</feature>
<evidence type="ECO:0000313" key="5">
    <source>
        <dbReference type="Proteomes" id="UP000326396"/>
    </source>
</evidence>
<proteinExistence type="predicted"/>
<dbReference type="Pfam" id="PF25597">
    <property type="entry name" value="SH3_retrovirus"/>
    <property type="match status" value="1"/>
</dbReference>
<dbReference type="GO" id="GO:0006508">
    <property type="term" value="P:proteolysis"/>
    <property type="evidence" value="ECO:0007669"/>
    <property type="project" value="UniProtKB-KW"/>
</dbReference>
<keyword evidence="1" id="KW-0645">Protease</keyword>
<dbReference type="InterPro" id="IPR025724">
    <property type="entry name" value="GAG-pre-integrase_dom"/>
</dbReference>